<sequence length="67" mass="7587">MLTYGRYNIQTLAVIAVDLSDVGATFDNPTARNVEIVECDCAFDNFAVSRVQFVGYHRLIRQFATIR</sequence>
<accession>A0A847D7I6</accession>
<evidence type="ECO:0000313" key="1">
    <source>
        <dbReference type="EMBL" id="NLD32696.1"/>
    </source>
</evidence>
<gene>
    <name evidence="1" type="ORF">GX662_10660</name>
</gene>
<proteinExistence type="predicted"/>
<reference evidence="1 2" key="1">
    <citation type="journal article" date="2020" name="Biotechnol. Biofuels">
        <title>New insights from the biogas microbiome by comprehensive genome-resolved metagenomics of nearly 1600 species originating from multiple anaerobic digesters.</title>
        <authorList>
            <person name="Campanaro S."/>
            <person name="Treu L."/>
            <person name="Rodriguez-R L.M."/>
            <person name="Kovalovszki A."/>
            <person name="Ziels R.M."/>
            <person name="Maus I."/>
            <person name="Zhu X."/>
            <person name="Kougias P.G."/>
            <person name="Basile A."/>
            <person name="Luo G."/>
            <person name="Schluter A."/>
            <person name="Konstantinidis K.T."/>
            <person name="Angelidaki I."/>
        </authorList>
    </citation>
    <scope>NUCLEOTIDE SEQUENCE [LARGE SCALE GENOMIC DNA]</scope>
    <source>
        <strain evidence="1">AS07pgkLD_105</strain>
    </source>
</reference>
<comment type="caution">
    <text evidence="1">The sequence shown here is derived from an EMBL/GenBank/DDBJ whole genome shotgun (WGS) entry which is preliminary data.</text>
</comment>
<organism evidence="1 2">
    <name type="scientific">Trichococcus flocculiformis</name>
    <dbReference type="NCBI Taxonomy" id="82803"/>
    <lineage>
        <taxon>Bacteria</taxon>
        <taxon>Bacillati</taxon>
        <taxon>Bacillota</taxon>
        <taxon>Bacilli</taxon>
        <taxon>Lactobacillales</taxon>
        <taxon>Carnobacteriaceae</taxon>
        <taxon>Trichococcus</taxon>
    </lineage>
</organism>
<name>A0A847D7I6_9LACT</name>
<dbReference type="Proteomes" id="UP000589373">
    <property type="component" value="Unassembled WGS sequence"/>
</dbReference>
<evidence type="ECO:0000313" key="2">
    <source>
        <dbReference type="Proteomes" id="UP000589373"/>
    </source>
</evidence>
<dbReference type="EMBL" id="JAAZCD010000239">
    <property type="protein sequence ID" value="NLD32696.1"/>
    <property type="molecule type" value="Genomic_DNA"/>
</dbReference>
<dbReference type="AlphaFoldDB" id="A0A847D7I6"/>
<protein>
    <submittedName>
        <fullName evidence="1">Uncharacterized protein</fullName>
    </submittedName>
</protein>